<dbReference type="STRING" id="1244108.SAMN05444004_106206"/>
<keyword evidence="3" id="KW-1185">Reference proteome</keyword>
<evidence type="ECO:0000313" key="3">
    <source>
        <dbReference type="Proteomes" id="UP000198914"/>
    </source>
</evidence>
<gene>
    <name evidence="2" type="ORF">SAMN05444004_106206</name>
</gene>
<proteinExistence type="predicted"/>
<organism evidence="2 3">
    <name type="scientific">Jannaschia faecimaris</name>
    <dbReference type="NCBI Taxonomy" id="1244108"/>
    <lineage>
        <taxon>Bacteria</taxon>
        <taxon>Pseudomonadati</taxon>
        <taxon>Pseudomonadota</taxon>
        <taxon>Alphaproteobacteria</taxon>
        <taxon>Rhodobacterales</taxon>
        <taxon>Roseobacteraceae</taxon>
        <taxon>Jannaschia</taxon>
    </lineage>
</organism>
<dbReference type="AlphaFoldDB" id="A0A1H3QM37"/>
<feature type="region of interest" description="Disordered" evidence="1">
    <location>
        <begin position="418"/>
        <end position="454"/>
    </location>
</feature>
<dbReference type="OrthoDB" id="56224at2"/>
<dbReference type="RefSeq" id="WP_092645237.1">
    <property type="nucleotide sequence ID" value="NZ_FNPX01000006.1"/>
</dbReference>
<protein>
    <recommendedName>
        <fullName evidence="4">Stress response protein</fullName>
    </recommendedName>
</protein>
<name>A0A1H3QM37_9RHOB</name>
<reference evidence="3" key="1">
    <citation type="submission" date="2016-10" db="EMBL/GenBank/DDBJ databases">
        <authorList>
            <person name="Varghese N."/>
            <person name="Submissions S."/>
        </authorList>
    </citation>
    <scope>NUCLEOTIDE SEQUENCE [LARGE SCALE GENOMIC DNA]</scope>
    <source>
        <strain evidence="3">DSM 100420</strain>
    </source>
</reference>
<dbReference type="Proteomes" id="UP000198914">
    <property type="component" value="Unassembled WGS sequence"/>
</dbReference>
<accession>A0A1H3QM37</accession>
<evidence type="ECO:0008006" key="4">
    <source>
        <dbReference type="Google" id="ProtNLM"/>
    </source>
</evidence>
<evidence type="ECO:0000256" key="1">
    <source>
        <dbReference type="SAM" id="MobiDB-lite"/>
    </source>
</evidence>
<sequence>MKDLPEFVASGIDARLFPVLAETSKEKRVASIFLAVMTQIPALAQDVLGAVGVRVGKRTQVRAFTEVVLKGDSASRPDGLIVVDTGRTHWSALVEAKVGRNDLDDEQVQRYVELARANGIDAVITISNQFVARAEHSPAKVPKTMLRKVSLFHWSWPWLATSCEILGYRGDVRDSEQAYLLEQLNHFLAHPATGVERFTQMAPAWRDVSMAATRGEALKKTSPEVEEVVASWLAEERDLCLHLSSHVGRDVSVRIERKLADDPAARLKDRITSLTETCILTSCFRVPDCASDIDVSADMARRTVAVTMSVKAPTDRKSTKARVNWLLRMLPEDDERLRISALWPGRASATTLGISRLREEPEALKSENAAVVPHGFEVSLVATLGTRFSGRKTFIEDLEAIVPTFYDLVGVNLKAWQAPPPKPVKSRCDPNPGEVEAEDLEPGGALPRPDTSDV</sequence>
<evidence type="ECO:0000313" key="2">
    <source>
        <dbReference type="EMBL" id="SDZ14353.1"/>
    </source>
</evidence>
<dbReference type="EMBL" id="FNPX01000006">
    <property type="protein sequence ID" value="SDZ14353.1"/>
    <property type="molecule type" value="Genomic_DNA"/>
</dbReference>